<keyword evidence="2" id="KW-1185">Reference proteome</keyword>
<dbReference type="HOGENOM" id="CLU_3099792_0_0_4"/>
<proteinExistence type="predicted"/>
<accession>C4GL91</accession>
<dbReference type="EMBL" id="ACJW02000003">
    <property type="protein sequence ID" value="EEP67499.1"/>
    <property type="molecule type" value="Genomic_DNA"/>
</dbReference>
<gene>
    <name evidence="1" type="ORF">GCWU000324_01747</name>
</gene>
<reference evidence="1" key="1">
    <citation type="submission" date="2009-04" db="EMBL/GenBank/DDBJ databases">
        <authorList>
            <person name="Weinstock G."/>
            <person name="Sodergren E."/>
            <person name="Clifton S."/>
            <person name="Fulton L."/>
            <person name="Fulton B."/>
            <person name="Courtney L."/>
            <person name="Fronick C."/>
            <person name="Harrison M."/>
            <person name="Strong C."/>
            <person name="Farmer C."/>
            <person name="Delahaunty K."/>
            <person name="Markovic C."/>
            <person name="Hall O."/>
            <person name="Minx P."/>
            <person name="Tomlinson C."/>
            <person name="Mitreva M."/>
            <person name="Nelson J."/>
            <person name="Hou S."/>
            <person name="Wollam A."/>
            <person name="Pepin K.H."/>
            <person name="Johnson M."/>
            <person name="Bhonagiri V."/>
            <person name="Nash W.E."/>
            <person name="Warren W."/>
            <person name="Chinwalla A."/>
            <person name="Mardis E.R."/>
            <person name="Wilson R.K."/>
        </authorList>
    </citation>
    <scope>NUCLEOTIDE SEQUENCE [LARGE SCALE GENOMIC DNA]</scope>
    <source>
        <strain evidence="1">ATCC 51147</strain>
    </source>
</reference>
<organism evidence="1 2">
    <name type="scientific">Kingella oralis ATCC 51147</name>
    <dbReference type="NCBI Taxonomy" id="629741"/>
    <lineage>
        <taxon>Bacteria</taxon>
        <taxon>Pseudomonadati</taxon>
        <taxon>Pseudomonadota</taxon>
        <taxon>Betaproteobacteria</taxon>
        <taxon>Neisseriales</taxon>
        <taxon>Neisseriaceae</taxon>
        <taxon>Kingella</taxon>
    </lineage>
</organism>
<evidence type="ECO:0000313" key="1">
    <source>
        <dbReference type="EMBL" id="EEP67499.1"/>
    </source>
</evidence>
<dbReference type="AlphaFoldDB" id="C4GL91"/>
<dbReference type="Proteomes" id="UP000003009">
    <property type="component" value="Unassembled WGS sequence"/>
</dbReference>
<protein>
    <submittedName>
        <fullName evidence="1">Uncharacterized protein</fullName>
    </submittedName>
</protein>
<comment type="caution">
    <text evidence="1">The sequence shown here is derived from an EMBL/GenBank/DDBJ whole genome shotgun (WGS) entry which is preliminary data.</text>
</comment>
<evidence type="ECO:0000313" key="2">
    <source>
        <dbReference type="Proteomes" id="UP000003009"/>
    </source>
</evidence>
<name>C4GL91_9NEIS</name>
<sequence length="51" mass="5460">MLNGMIVLAKGADYTVFCNGQPENACALPAYIGAASRCRAIQVFRLPIEVC</sequence>